<reference evidence="2 3" key="1">
    <citation type="journal article" date="2007" name="Nature">
        <title>Evolution of genes and genomes on the Drosophila phylogeny.</title>
        <authorList>
            <consortium name="Drosophila 12 Genomes Consortium"/>
            <person name="Clark A.G."/>
            <person name="Eisen M.B."/>
            <person name="Smith D.R."/>
            <person name="Bergman C.M."/>
            <person name="Oliver B."/>
            <person name="Markow T.A."/>
            <person name="Kaufman T.C."/>
            <person name="Kellis M."/>
            <person name="Gelbart W."/>
            <person name="Iyer V.N."/>
            <person name="Pollard D.A."/>
            <person name="Sackton T.B."/>
            <person name="Larracuente A.M."/>
            <person name="Singh N.D."/>
            <person name="Abad J.P."/>
            <person name="Abt D.N."/>
            <person name="Adryan B."/>
            <person name="Aguade M."/>
            <person name="Akashi H."/>
            <person name="Anderson W.W."/>
            <person name="Aquadro C.F."/>
            <person name="Ardell D.H."/>
            <person name="Arguello R."/>
            <person name="Artieri C.G."/>
            <person name="Barbash D.A."/>
            <person name="Barker D."/>
            <person name="Barsanti P."/>
            <person name="Batterham P."/>
            <person name="Batzoglou S."/>
            <person name="Begun D."/>
            <person name="Bhutkar A."/>
            <person name="Blanco E."/>
            <person name="Bosak S.A."/>
            <person name="Bradley R.K."/>
            <person name="Brand A.D."/>
            <person name="Brent M.R."/>
            <person name="Brooks A.N."/>
            <person name="Brown R.H."/>
            <person name="Butlin R.K."/>
            <person name="Caggese C."/>
            <person name="Calvi B.R."/>
            <person name="Bernardo de Carvalho A."/>
            <person name="Caspi A."/>
            <person name="Castrezana S."/>
            <person name="Celniker S.E."/>
            <person name="Chang J.L."/>
            <person name="Chapple C."/>
            <person name="Chatterji S."/>
            <person name="Chinwalla A."/>
            <person name="Civetta A."/>
            <person name="Clifton S.W."/>
            <person name="Comeron J.M."/>
            <person name="Costello J.C."/>
            <person name="Coyne J.A."/>
            <person name="Daub J."/>
            <person name="David R.G."/>
            <person name="Delcher A.L."/>
            <person name="Delehaunty K."/>
            <person name="Do C.B."/>
            <person name="Ebling H."/>
            <person name="Edwards K."/>
            <person name="Eickbush T."/>
            <person name="Evans J.D."/>
            <person name="Filipski A."/>
            <person name="Findeiss S."/>
            <person name="Freyhult E."/>
            <person name="Fulton L."/>
            <person name="Fulton R."/>
            <person name="Garcia A.C."/>
            <person name="Gardiner A."/>
            <person name="Garfield D.A."/>
            <person name="Garvin B.E."/>
            <person name="Gibson G."/>
            <person name="Gilbert D."/>
            <person name="Gnerre S."/>
            <person name="Godfrey J."/>
            <person name="Good R."/>
            <person name="Gotea V."/>
            <person name="Gravely B."/>
            <person name="Greenberg A.J."/>
            <person name="Griffiths-Jones S."/>
            <person name="Gross S."/>
            <person name="Guigo R."/>
            <person name="Gustafson E.A."/>
            <person name="Haerty W."/>
            <person name="Hahn M.W."/>
            <person name="Halligan D.L."/>
            <person name="Halpern A.L."/>
            <person name="Halter G.M."/>
            <person name="Han M.V."/>
            <person name="Heger A."/>
            <person name="Hillier L."/>
            <person name="Hinrichs A.S."/>
            <person name="Holmes I."/>
            <person name="Hoskins R.A."/>
            <person name="Hubisz M.J."/>
            <person name="Hultmark D."/>
            <person name="Huntley M.A."/>
            <person name="Jaffe D.B."/>
            <person name="Jagadeeshan S."/>
            <person name="Jeck W.R."/>
            <person name="Johnson J."/>
            <person name="Jones C.D."/>
            <person name="Jordan W.C."/>
            <person name="Karpen G.H."/>
            <person name="Kataoka E."/>
            <person name="Keightley P.D."/>
            <person name="Kheradpour P."/>
            <person name="Kirkness E.F."/>
            <person name="Koerich L.B."/>
            <person name="Kristiansen K."/>
            <person name="Kudrna D."/>
            <person name="Kulathinal R.J."/>
            <person name="Kumar S."/>
            <person name="Kwok R."/>
            <person name="Lander E."/>
            <person name="Langley C.H."/>
            <person name="Lapoint R."/>
            <person name="Lazzaro B.P."/>
            <person name="Lee S.J."/>
            <person name="Levesque L."/>
            <person name="Li R."/>
            <person name="Lin C.F."/>
            <person name="Lin M.F."/>
            <person name="Lindblad-Toh K."/>
            <person name="Llopart A."/>
            <person name="Long M."/>
            <person name="Low L."/>
            <person name="Lozovsky E."/>
            <person name="Lu J."/>
            <person name="Luo M."/>
            <person name="Machado C.A."/>
            <person name="Makalowski W."/>
            <person name="Marzo M."/>
            <person name="Matsuda M."/>
            <person name="Matzkin L."/>
            <person name="McAllister B."/>
            <person name="McBride C.S."/>
            <person name="McKernan B."/>
            <person name="McKernan K."/>
            <person name="Mendez-Lago M."/>
            <person name="Minx P."/>
            <person name="Mollenhauer M.U."/>
            <person name="Montooth K."/>
            <person name="Mount S.M."/>
            <person name="Mu X."/>
            <person name="Myers E."/>
            <person name="Negre B."/>
            <person name="Newfeld S."/>
            <person name="Nielsen R."/>
            <person name="Noor M.A."/>
            <person name="O'Grady P."/>
            <person name="Pachter L."/>
            <person name="Papaceit M."/>
            <person name="Parisi M.J."/>
            <person name="Parisi M."/>
            <person name="Parts L."/>
            <person name="Pedersen J.S."/>
            <person name="Pesole G."/>
            <person name="Phillippy A.M."/>
            <person name="Ponting C.P."/>
            <person name="Pop M."/>
            <person name="Porcelli D."/>
            <person name="Powell J.R."/>
            <person name="Prohaska S."/>
            <person name="Pruitt K."/>
            <person name="Puig M."/>
            <person name="Quesneville H."/>
            <person name="Ram K.R."/>
            <person name="Rand D."/>
            <person name="Rasmussen M.D."/>
            <person name="Reed L.K."/>
            <person name="Reenan R."/>
            <person name="Reily A."/>
            <person name="Remington K.A."/>
            <person name="Rieger T.T."/>
            <person name="Ritchie M.G."/>
            <person name="Robin C."/>
            <person name="Rogers Y.H."/>
            <person name="Rohde C."/>
            <person name="Rozas J."/>
            <person name="Rubenfield M.J."/>
            <person name="Ruiz A."/>
            <person name="Russo S."/>
            <person name="Salzberg S.L."/>
            <person name="Sanchez-Gracia A."/>
            <person name="Saranga D.J."/>
            <person name="Sato H."/>
            <person name="Schaeffer S.W."/>
            <person name="Schatz M.C."/>
            <person name="Schlenke T."/>
            <person name="Schwartz R."/>
            <person name="Segarra C."/>
            <person name="Singh R.S."/>
            <person name="Sirot L."/>
            <person name="Sirota M."/>
            <person name="Sisneros N.B."/>
            <person name="Smith C.D."/>
            <person name="Smith T.F."/>
            <person name="Spieth J."/>
            <person name="Stage D.E."/>
            <person name="Stark A."/>
            <person name="Stephan W."/>
            <person name="Strausberg R.L."/>
            <person name="Strempel S."/>
            <person name="Sturgill D."/>
            <person name="Sutton G."/>
            <person name="Sutton G.G."/>
            <person name="Tao W."/>
            <person name="Teichmann S."/>
            <person name="Tobari Y.N."/>
            <person name="Tomimura Y."/>
            <person name="Tsolas J.M."/>
            <person name="Valente V.L."/>
            <person name="Venter E."/>
            <person name="Venter J.C."/>
            <person name="Vicario S."/>
            <person name="Vieira F.G."/>
            <person name="Vilella A.J."/>
            <person name="Villasante A."/>
            <person name="Walenz B."/>
            <person name="Wang J."/>
            <person name="Wasserman M."/>
            <person name="Watts T."/>
            <person name="Wilson D."/>
            <person name="Wilson R.K."/>
            <person name="Wing R.A."/>
            <person name="Wolfner M.F."/>
            <person name="Wong A."/>
            <person name="Wong G.K."/>
            <person name="Wu C.I."/>
            <person name="Wu G."/>
            <person name="Yamamoto D."/>
            <person name="Yang H.P."/>
            <person name="Yang S.P."/>
            <person name="Yorke J.A."/>
            <person name="Yoshida K."/>
            <person name="Zdobnov E."/>
            <person name="Zhang P."/>
            <person name="Zhang Y."/>
            <person name="Zimin A.V."/>
            <person name="Baldwin J."/>
            <person name="Abdouelleil A."/>
            <person name="Abdulkadir J."/>
            <person name="Abebe A."/>
            <person name="Abera B."/>
            <person name="Abreu J."/>
            <person name="Acer S.C."/>
            <person name="Aftuck L."/>
            <person name="Alexander A."/>
            <person name="An P."/>
            <person name="Anderson E."/>
            <person name="Anderson S."/>
            <person name="Arachi H."/>
            <person name="Azer M."/>
            <person name="Bachantsang P."/>
            <person name="Barry A."/>
            <person name="Bayul T."/>
            <person name="Berlin A."/>
            <person name="Bessette D."/>
            <person name="Bloom T."/>
            <person name="Blye J."/>
            <person name="Boguslavskiy L."/>
            <person name="Bonnet C."/>
            <person name="Boukhgalter B."/>
            <person name="Bourzgui I."/>
            <person name="Brown A."/>
            <person name="Cahill P."/>
            <person name="Channer S."/>
            <person name="Cheshatsang Y."/>
            <person name="Chuda L."/>
            <person name="Citroen M."/>
            <person name="Collymore A."/>
            <person name="Cooke P."/>
            <person name="Costello M."/>
            <person name="D'Aco K."/>
            <person name="Daza R."/>
            <person name="De Haan G."/>
            <person name="DeGray S."/>
            <person name="DeMaso C."/>
            <person name="Dhargay N."/>
            <person name="Dooley K."/>
            <person name="Dooley E."/>
            <person name="Doricent M."/>
            <person name="Dorje P."/>
            <person name="Dorjee K."/>
            <person name="Dupes A."/>
            <person name="Elong R."/>
            <person name="Falk J."/>
            <person name="Farina A."/>
            <person name="Faro S."/>
            <person name="Ferguson D."/>
            <person name="Fisher S."/>
            <person name="Foley C.D."/>
            <person name="Franke A."/>
            <person name="Friedrich D."/>
            <person name="Gadbois L."/>
            <person name="Gearin G."/>
            <person name="Gearin C.R."/>
            <person name="Giannoukos G."/>
            <person name="Goode T."/>
            <person name="Graham J."/>
            <person name="Grandbois E."/>
            <person name="Grewal S."/>
            <person name="Gyaltsen K."/>
            <person name="Hafez N."/>
            <person name="Hagos B."/>
            <person name="Hall J."/>
            <person name="Henson C."/>
            <person name="Hollinger A."/>
            <person name="Honan T."/>
            <person name="Huard M.D."/>
            <person name="Hughes L."/>
            <person name="Hurhula B."/>
            <person name="Husby M.E."/>
            <person name="Kamat A."/>
            <person name="Kanga B."/>
            <person name="Kashin S."/>
            <person name="Khazanovich D."/>
            <person name="Kisner P."/>
            <person name="Lance K."/>
            <person name="Lara M."/>
            <person name="Lee W."/>
            <person name="Lennon N."/>
            <person name="Letendre F."/>
            <person name="LeVine R."/>
            <person name="Lipovsky A."/>
            <person name="Liu X."/>
            <person name="Liu J."/>
            <person name="Liu S."/>
            <person name="Lokyitsang T."/>
            <person name="Lokyitsang Y."/>
            <person name="Lubonja R."/>
            <person name="Lui A."/>
            <person name="MacDonald P."/>
            <person name="Magnisalis V."/>
            <person name="Maru K."/>
            <person name="Matthews C."/>
            <person name="McCusker W."/>
            <person name="McDonough S."/>
            <person name="Mehta T."/>
            <person name="Meldrim J."/>
            <person name="Meneus L."/>
            <person name="Mihai O."/>
            <person name="Mihalev A."/>
            <person name="Mihova T."/>
            <person name="Mittelman R."/>
            <person name="Mlenga V."/>
            <person name="Montmayeur A."/>
            <person name="Mulrain L."/>
            <person name="Navidi A."/>
            <person name="Naylor J."/>
            <person name="Negash T."/>
            <person name="Nguyen T."/>
            <person name="Nguyen N."/>
            <person name="Nicol R."/>
            <person name="Norbu C."/>
            <person name="Norbu N."/>
            <person name="Novod N."/>
            <person name="O'Neill B."/>
            <person name="Osman S."/>
            <person name="Markiewicz E."/>
            <person name="Oyono O.L."/>
            <person name="Patti C."/>
            <person name="Phunkhang P."/>
            <person name="Pierre F."/>
            <person name="Priest M."/>
            <person name="Raghuraman S."/>
            <person name="Rege F."/>
            <person name="Reyes R."/>
            <person name="Rise C."/>
            <person name="Rogov P."/>
            <person name="Ross K."/>
            <person name="Ryan E."/>
            <person name="Settipalli S."/>
            <person name="Shea T."/>
            <person name="Sherpa N."/>
            <person name="Shi L."/>
            <person name="Shih D."/>
            <person name="Sparrow T."/>
            <person name="Spaulding J."/>
            <person name="Stalker J."/>
            <person name="Stange-Thomann N."/>
            <person name="Stavropoulos S."/>
            <person name="Stone C."/>
            <person name="Strader C."/>
            <person name="Tesfaye S."/>
            <person name="Thomson T."/>
            <person name="Thoulutsang Y."/>
            <person name="Thoulutsang D."/>
            <person name="Topham K."/>
            <person name="Topping I."/>
            <person name="Tsamla T."/>
            <person name="Vassiliev H."/>
            <person name="Vo A."/>
            <person name="Wangchuk T."/>
            <person name="Wangdi T."/>
            <person name="Weiand M."/>
            <person name="Wilkinson J."/>
            <person name="Wilson A."/>
            <person name="Yadav S."/>
            <person name="Young G."/>
            <person name="Yu Q."/>
            <person name="Zembek L."/>
            <person name="Zhong D."/>
            <person name="Zimmer A."/>
            <person name="Zwirko Z."/>
            <person name="Jaffe D.B."/>
            <person name="Alvarez P."/>
            <person name="Brockman W."/>
            <person name="Butler J."/>
            <person name="Chin C."/>
            <person name="Gnerre S."/>
            <person name="Grabherr M."/>
            <person name="Kleber M."/>
            <person name="Mauceli E."/>
            <person name="MacCallum I."/>
        </authorList>
    </citation>
    <scope>NUCLEOTIDE SEQUENCE [LARGE SCALE GENOMIC DNA]</scope>
    <source>
        <strain evidence="3">Tucson 14030-0811.24</strain>
    </source>
</reference>
<gene>
    <name evidence="2" type="primary">Dwil\GK17991</name>
    <name evidence="2" type="ORF">Dwil_GK17991</name>
</gene>
<organism evidence="2 3">
    <name type="scientific">Drosophila willistoni</name>
    <name type="common">Fruit fly</name>
    <dbReference type="NCBI Taxonomy" id="7260"/>
    <lineage>
        <taxon>Eukaryota</taxon>
        <taxon>Metazoa</taxon>
        <taxon>Ecdysozoa</taxon>
        <taxon>Arthropoda</taxon>
        <taxon>Hexapoda</taxon>
        <taxon>Insecta</taxon>
        <taxon>Pterygota</taxon>
        <taxon>Neoptera</taxon>
        <taxon>Endopterygota</taxon>
        <taxon>Diptera</taxon>
        <taxon>Brachycera</taxon>
        <taxon>Muscomorpha</taxon>
        <taxon>Ephydroidea</taxon>
        <taxon>Drosophilidae</taxon>
        <taxon>Drosophila</taxon>
        <taxon>Sophophora</taxon>
    </lineage>
</organism>
<feature type="transmembrane region" description="Helical" evidence="1">
    <location>
        <begin position="111"/>
        <end position="137"/>
    </location>
</feature>
<name>B4N634_DROWI</name>
<dbReference type="STRING" id="7260.B4N634"/>
<dbReference type="eggNOG" id="ENOG502TKWC">
    <property type="taxonomic scope" value="Eukaryota"/>
</dbReference>
<dbReference type="OrthoDB" id="8016467at2759"/>
<feature type="transmembrane region" description="Helical" evidence="1">
    <location>
        <begin position="149"/>
        <end position="169"/>
    </location>
</feature>
<dbReference type="InParanoid" id="B4N634"/>
<evidence type="ECO:0000256" key="1">
    <source>
        <dbReference type="SAM" id="Phobius"/>
    </source>
</evidence>
<evidence type="ECO:0000313" key="2">
    <source>
        <dbReference type="EMBL" id="EDW79823.1"/>
    </source>
</evidence>
<dbReference type="KEGG" id="dwi:6646260"/>
<feature type="transmembrane region" description="Helical" evidence="1">
    <location>
        <begin position="175"/>
        <end position="196"/>
    </location>
</feature>
<keyword evidence="1" id="KW-1133">Transmembrane helix</keyword>
<keyword evidence="3" id="KW-1185">Reference proteome</keyword>
<dbReference type="Proteomes" id="UP000007798">
    <property type="component" value="Unassembled WGS sequence"/>
</dbReference>
<dbReference type="Pfam" id="PF15860">
    <property type="entry name" value="DUF4728"/>
    <property type="match status" value="1"/>
</dbReference>
<proteinExistence type="predicted"/>
<keyword evidence="1" id="KW-0812">Transmembrane</keyword>
<evidence type="ECO:0000313" key="3">
    <source>
        <dbReference type="Proteomes" id="UP000007798"/>
    </source>
</evidence>
<keyword evidence="1" id="KW-0472">Membrane</keyword>
<feature type="transmembrane region" description="Helical" evidence="1">
    <location>
        <begin position="60"/>
        <end position="80"/>
    </location>
</feature>
<dbReference type="EMBL" id="CH964154">
    <property type="protein sequence ID" value="EDW79823.1"/>
    <property type="molecule type" value="Genomic_DNA"/>
</dbReference>
<dbReference type="FunCoup" id="B4N634">
    <property type="interactions" value="4"/>
</dbReference>
<dbReference type="OMA" id="FRVMEQQ"/>
<dbReference type="AlphaFoldDB" id="B4N634"/>
<dbReference type="InterPro" id="IPR031720">
    <property type="entry name" value="DUF4728"/>
</dbReference>
<protein>
    <submittedName>
        <fullName evidence="2">Uncharacterized protein</fullName>
    </submittedName>
</protein>
<dbReference type="PhylomeDB" id="B4N634"/>
<accession>B4N634</accession>
<dbReference type="HOGENOM" id="CLU_1273435_0_0_1"/>
<sequence>MASTDCEPGKSSSSLEKAAALAAAIKNHHKKRRQMSNNNNNNNMSNCITYVQCQNLKYNVIILGWLGVIFSAVVLCSSMLTMHLQLDIDGAIKQWLHTRLVAEEQQLLSNLLAIFSTMAYGMSLINTGVSLLLLIGVARDTSWLLYPWLIFHGVVFGFGLYLGVFYATVGLFIDLSSFLMCLLVFALVLVIFYKIYHEVFTLFRVMEQLTKYRDVSAPGLYYQDPEHAAWAAAAYRAYGLPLNP</sequence>